<dbReference type="Pfam" id="PF06127">
    <property type="entry name" value="Mpo1-like"/>
    <property type="match status" value="1"/>
</dbReference>
<protein>
    <recommendedName>
        <fullName evidence="4">DUF962 domain-containing protein</fullName>
    </recommendedName>
</protein>
<organism evidence="2 3">
    <name type="scientific">Umboniibacter marinipuniceus</name>
    <dbReference type="NCBI Taxonomy" id="569599"/>
    <lineage>
        <taxon>Bacteria</taxon>
        <taxon>Pseudomonadati</taxon>
        <taxon>Pseudomonadota</taxon>
        <taxon>Gammaproteobacteria</taxon>
        <taxon>Cellvibrionales</taxon>
        <taxon>Cellvibrionaceae</taxon>
        <taxon>Umboniibacter</taxon>
    </lineage>
</organism>
<dbReference type="Proteomes" id="UP000267187">
    <property type="component" value="Unassembled WGS sequence"/>
</dbReference>
<keyword evidence="1" id="KW-1133">Transmembrane helix</keyword>
<dbReference type="PANTHER" id="PTHR34205:SF2">
    <property type="entry name" value="DUF962 DOMAIN-CONTAINING PROTEIN"/>
    <property type="match status" value="1"/>
</dbReference>
<feature type="transmembrane region" description="Helical" evidence="1">
    <location>
        <begin position="25"/>
        <end position="42"/>
    </location>
</feature>
<name>A0A3L9ZXL1_9GAMM</name>
<dbReference type="PANTHER" id="PTHR34205">
    <property type="entry name" value="TRANSMEMBRANE PROTEIN"/>
    <property type="match status" value="1"/>
</dbReference>
<sequence length="112" mass="13221">MKRYKSFNDFWPHYVREHAKPSTRMLHFIGTSLILPLVYLGITTSSYWFLSIPLVAYGLAWTGHFFIERNRPATFQYPLWSLLGDFKMFAYMLQGKMAAEVTRCRELNSENT</sequence>
<dbReference type="RefSeq" id="WP_121877742.1">
    <property type="nucleotide sequence ID" value="NZ_REFJ01000007.1"/>
</dbReference>
<evidence type="ECO:0000313" key="2">
    <source>
        <dbReference type="EMBL" id="RMA77621.1"/>
    </source>
</evidence>
<dbReference type="OrthoDB" id="7356072at2"/>
<evidence type="ECO:0000313" key="3">
    <source>
        <dbReference type="Proteomes" id="UP000267187"/>
    </source>
</evidence>
<keyword evidence="1" id="KW-0812">Transmembrane</keyword>
<comment type="caution">
    <text evidence="2">The sequence shown here is derived from an EMBL/GenBank/DDBJ whole genome shotgun (WGS) entry which is preliminary data.</text>
</comment>
<reference evidence="2 3" key="1">
    <citation type="submission" date="2018-10" db="EMBL/GenBank/DDBJ databases">
        <title>Genomic Encyclopedia of Type Strains, Phase IV (KMG-IV): sequencing the most valuable type-strain genomes for metagenomic binning, comparative biology and taxonomic classification.</title>
        <authorList>
            <person name="Goeker M."/>
        </authorList>
    </citation>
    <scope>NUCLEOTIDE SEQUENCE [LARGE SCALE GENOMIC DNA]</scope>
    <source>
        <strain evidence="2 3">DSM 25080</strain>
    </source>
</reference>
<gene>
    <name evidence="2" type="ORF">DFR27_2440</name>
</gene>
<proteinExistence type="predicted"/>
<feature type="transmembrane region" description="Helical" evidence="1">
    <location>
        <begin position="48"/>
        <end position="67"/>
    </location>
</feature>
<dbReference type="EMBL" id="REFJ01000007">
    <property type="protein sequence ID" value="RMA77621.1"/>
    <property type="molecule type" value="Genomic_DNA"/>
</dbReference>
<accession>A0A3L9ZXL1</accession>
<keyword evidence="1" id="KW-0472">Membrane</keyword>
<dbReference type="AlphaFoldDB" id="A0A3L9ZXL1"/>
<evidence type="ECO:0008006" key="4">
    <source>
        <dbReference type="Google" id="ProtNLM"/>
    </source>
</evidence>
<keyword evidence="3" id="KW-1185">Reference proteome</keyword>
<evidence type="ECO:0000256" key="1">
    <source>
        <dbReference type="SAM" id="Phobius"/>
    </source>
</evidence>
<dbReference type="InterPro" id="IPR009305">
    <property type="entry name" value="Mpo1-like"/>
</dbReference>